<name>A0A0C1VNQ9_9VIBR</name>
<gene>
    <name evidence="4" type="ORF">H735_19410</name>
</gene>
<protein>
    <submittedName>
        <fullName evidence="4">Transcriptional regulator</fullName>
    </submittedName>
</protein>
<dbReference type="PANTHER" id="PTHR46797">
    <property type="entry name" value="HTH-TYPE TRANSCRIPTIONAL REGULATOR"/>
    <property type="match status" value="1"/>
</dbReference>
<feature type="domain" description="HTH cro/C1-type" evidence="3">
    <location>
        <begin position="11"/>
        <end position="69"/>
    </location>
</feature>
<evidence type="ECO:0000256" key="2">
    <source>
        <dbReference type="SAM" id="MobiDB-lite"/>
    </source>
</evidence>
<organism evidence="4 5">
    <name type="scientific">Vibrio owensii CAIM 1854 = LMG 25443</name>
    <dbReference type="NCBI Taxonomy" id="1229493"/>
    <lineage>
        <taxon>Bacteria</taxon>
        <taxon>Pseudomonadati</taxon>
        <taxon>Pseudomonadota</taxon>
        <taxon>Gammaproteobacteria</taxon>
        <taxon>Vibrionales</taxon>
        <taxon>Vibrionaceae</taxon>
        <taxon>Vibrio</taxon>
    </lineage>
</organism>
<dbReference type="InterPro" id="IPR010982">
    <property type="entry name" value="Lambda_DNA-bd_dom_sf"/>
</dbReference>
<feature type="region of interest" description="Disordered" evidence="2">
    <location>
        <begin position="30"/>
        <end position="49"/>
    </location>
</feature>
<dbReference type="Gene3D" id="1.10.260.40">
    <property type="entry name" value="lambda repressor-like DNA-binding domains"/>
    <property type="match status" value="1"/>
</dbReference>
<dbReference type="PANTHER" id="PTHR46797:SF1">
    <property type="entry name" value="METHYLPHOSPHONATE SYNTHASE"/>
    <property type="match status" value="1"/>
</dbReference>
<proteinExistence type="predicted"/>
<dbReference type="PATRIC" id="fig|1229493.5.peg.3213"/>
<dbReference type="CDD" id="cd00093">
    <property type="entry name" value="HTH_XRE"/>
    <property type="match status" value="1"/>
</dbReference>
<dbReference type="Pfam" id="PF01381">
    <property type="entry name" value="HTH_3"/>
    <property type="match status" value="1"/>
</dbReference>
<dbReference type="RefSeq" id="WP_020196678.1">
    <property type="nucleotide sequence ID" value="NZ_BAOH01000067.1"/>
</dbReference>
<dbReference type="InterPro" id="IPR001387">
    <property type="entry name" value="Cro/C1-type_HTH"/>
</dbReference>
<evidence type="ECO:0000313" key="4">
    <source>
        <dbReference type="EMBL" id="KIF51478.1"/>
    </source>
</evidence>
<dbReference type="PROSITE" id="PS50943">
    <property type="entry name" value="HTH_CROC1"/>
    <property type="match status" value="1"/>
</dbReference>
<evidence type="ECO:0000313" key="5">
    <source>
        <dbReference type="Proteomes" id="UP000031586"/>
    </source>
</evidence>
<comment type="caution">
    <text evidence="4">The sequence shown here is derived from an EMBL/GenBank/DDBJ whole genome shotgun (WGS) entry which is preliminary data.</text>
</comment>
<reference evidence="4 5" key="1">
    <citation type="submission" date="2014-07" db="EMBL/GenBank/DDBJ databases">
        <title>Unique and conserved regions in Vibrio harveyi and related species in comparison with the shrimp pathogen Vibrio harveyi CAIM 1792.</title>
        <authorList>
            <person name="Espinoza-Valles I."/>
            <person name="Vora G."/>
            <person name="Leekitcharoenphon P."/>
            <person name="Ussery D."/>
            <person name="Hoj L."/>
            <person name="Gomez-Gil B."/>
        </authorList>
    </citation>
    <scope>NUCLEOTIDE SEQUENCE [LARGE SCALE GENOMIC DNA]</scope>
    <source>
        <strain evidence="5">CAIM 1854 / LMG 25443</strain>
    </source>
</reference>
<accession>A0A0C1VNQ9</accession>
<dbReference type="GO" id="GO:0003700">
    <property type="term" value="F:DNA-binding transcription factor activity"/>
    <property type="evidence" value="ECO:0007669"/>
    <property type="project" value="TreeGrafter"/>
</dbReference>
<dbReference type="InterPro" id="IPR050807">
    <property type="entry name" value="TransReg_Diox_bact_type"/>
</dbReference>
<dbReference type="Proteomes" id="UP000031586">
    <property type="component" value="Unassembled WGS sequence"/>
</dbReference>
<evidence type="ECO:0000259" key="3">
    <source>
        <dbReference type="PROSITE" id="PS50943"/>
    </source>
</evidence>
<dbReference type="GO" id="GO:0003677">
    <property type="term" value="F:DNA binding"/>
    <property type="evidence" value="ECO:0007669"/>
    <property type="project" value="UniProtKB-KW"/>
</dbReference>
<evidence type="ECO:0000256" key="1">
    <source>
        <dbReference type="ARBA" id="ARBA00023125"/>
    </source>
</evidence>
<dbReference type="SUPFAM" id="SSF47413">
    <property type="entry name" value="lambda repressor-like DNA-binding domains"/>
    <property type="match status" value="1"/>
</dbReference>
<dbReference type="SMART" id="SM00530">
    <property type="entry name" value="HTH_XRE"/>
    <property type="match status" value="1"/>
</dbReference>
<dbReference type="AlphaFoldDB" id="A0A0C1VNQ9"/>
<sequence length="122" mass="13812">MSFQNPIPLRLKEARKKAKLSQKALGVRIGMDESSASPRMNQYEKGKHTPDVQTLKLIADELGVPLNYFFCEDTESAELATLISKMSHEERCKLVAYIKSIELEEKDGTTNNIKSPSRVDRK</sequence>
<dbReference type="GO" id="GO:0005829">
    <property type="term" value="C:cytosol"/>
    <property type="evidence" value="ECO:0007669"/>
    <property type="project" value="TreeGrafter"/>
</dbReference>
<dbReference type="EMBL" id="JPRD01000036">
    <property type="protein sequence ID" value="KIF51478.1"/>
    <property type="molecule type" value="Genomic_DNA"/>
</dbReference>
<keyword evidence="1" id="KW-0238">DNA-binding</keyword>